<organism evidence="2 3">
    <name type="scientific">Necator americanus</name>
    <name type="common">Human hookworm</name>
    <dbReference type="NCBI Taxonomy" id="51031"/>
    <lineage>
        <taxon>Eukaryota</taxon>
        <taxon>Metazoa</taxon>
        <taxon>Ecdysozoa</taxon>
        <taxon>Nematoda</taxon>
        <taxon>Chromadorea</taxon>
        <taxon>Rhabditida</taxon>
        <taxon>Rhabditina</taxon>
        <taxon>Rhabditomorpha</taxon>
        <taxon>Strongyloidea</taxon>
        <taxon>Ancylostomatidae</taxon>
        <taxon>Bunostominae</taxon>
        <taxon>Necator</taxon>
    </lineage>
</organism>
<evidence type="ECO:0000313" key="2">
    <source>
        <dbReference type="EMBL" id="KAK6739980.1"/>
    </source>
</evidence>
<dbReference type="Proteomes" id="UP001303046">
    <property type="component" value="Unassembled WGS sequence"/>
</dbReference>
<dbReference type="SUPFAM" id="SSF53927">
    <property type="entry name" value="Cytidine deaminase-like"/>
    <property type="match status" value="1"/>
</dbReference>
<dbReference type="Gene3D" id="3.40.140.10">
    <property type="entry name" value="Cytidine Deaminase, domain 2"/>
    <property type="match status" value="1"/>
</dbReference>
<dbReference type="InterPro" id="IPR016193">
    <property type="entry name" value="Cytidine_deaminase-like"/>
</dbReference>
<dbReference type="CDD" id="cd01285">
    <property type="entry name" value="nucleoside_deaminase"/>
    <property type="match status" value="1"/>
</dbReference>
<keyword evidence="3" id="KW-1185">Reference proteome</keyword>
<evidence type="ECO:0000313" key="3">
    <source>
        <dbReference type="Proteomes" id="UP001303046"/>
    </source>
</evidence>
<dbReference type="InterPro" id="IPR002125">
    <property type="entry name" value="CMP_dCMP_dom"/>
</dbReference>
<feature type="domain" description="CMP/dCMP-type deaminase" evidence="1">
    <location>
        <begin position="24"/>
        <end position="135"/>
    </location>
</feature>
<reference evidence="2 3" key="1">
    <citation type="submission" date="2023-08" db="EMBL/GenBank/DDBJ databases">
        <title>A Necator americanus chromosomal reference genome.</title>
        <authorList>
            <person name="Ilik V."/>
            <person name="Petrzelkova K.J."/>
            <person name="Pardy F."/>
            <person name="Fuh T."/>
            <person name="Niatou-Singa F.S."/>
            <person name="Gouil Q."/>
            <person name="Baker L."/>
            <person name="Ritchie M.E."/>
            <person name="Jex A.R."/>
            <person name="Gazzola D."/>
            <person name="Li H."/>
            <person name="Toshio Fujiwara R."/>
            <person name="Zhan B."/>
            <person name="Aroian R.V."/>
            <person name="Pafco B."/>
            <person name="Schwarz E.M."/>
        </authorList>
    </citation>
    <scope>NUCLEOTIDE SEQUENCE [LARGE SCALE GENOMIC DNA]</scope>
    <source>
        <strain evidence="2 3">Aroian</strain>
        <tissue evidence="2">Whole animal</tissue>
    </source>
</reference>
<dbReference type="PANTHER" id="PTHR11079">
    <property type="entry name" value="CYTOSINE DEAMINASE FAMILY MEMBER"/>
    <property type="match status" value="1"/>
</dbReference>
<dbReference type="Pfam" id="PF00383">
    <property type="entry name" value="dCMP_cyt_deam_1"/>
    <property type="match status" value="1"/>
</dbReference>
<accession>A0ABR1CRC6</accession>
<dbReference type="EMBL" id="JAVFWL010000003">
    <property type="protein sequence ID" value="KAK6739980.1"/>
    <property type="molecule type" value="Genomic_DNA"/>
</dbReference>
<evidence type="ECO:0000259" key="1">
    <source>
        <dbReference type="PROSITE" id="PS51747"/>
    </source>
</evidence>
<gene>
    <name evidence="2" type="primary">Necator_chrIII.g9213</name>
    <name evidence="2" type="ORF">RB195_008448</name>
</gene>
<name>A0ABR1CRC6_NECAM</name>
<dbReference type="PROSITE" id="PS51747">
    <property type="entry name" value="CYT_DCMP_DEAMINASES_2"/>
    <property type="match status" value="1"/>
</dbReference>
<sequence>MPPTISYVFESSSLHCYFTSIMDAAGNEHMHTAIEEACTGVKIGDGGPFGAVIIKDGKVVARGHNMVLVNNDPTAHAEVTAIRYACKNLGTFNLSGCTLYTSCYPCPMCMGACLWARLDAIYYGASAEQAAAIGFDDKAFYDFLKNPKSDQFRKLEHLPAKDYLRPFEMWTKKMDKTPY</sequence>
<comment type="caution">
    <text evidence="2">The sequence shown here is derived from an EMBL/GenBank/DDBJ whole genome shotgun (WGS) entry which is preliminary data.</text>
</comment>
<proteinExistence type="predicted"/>
<dbReference type="PANTHER" id="PTHR11079:SF161">
    <property type="entry name" value="CMP_DCMP-TYPE DEAMINASE DOMAIN-CONTAINING PROTEIN"/>
    <property type="match status" value="1"/>
</dbReference>
<protein>
    <recommendedName>
        <fullName evidence="1">CMP/dCMP-type deaminase domain-containing protein</fullName>
    </recommendedName>
</protein>